<accession>A0A0F9TTE9</accession>
<evidence type="ECO:0000313" key="4">
    <source>
        <dbReference type="EMBL" id="KKN44658.1"/>
    </source>
</evidence>
<dbReference type="PANTHER" id="PTHR43103">
    <property type="entry name" value="NUCLEOSIDE-DIPHOSPHATE-SUGAR EPIMERASE"/>
    <property type="match status" value="1"/>
</dbReference>
<reference evidence="4" key="1">
    <citation type="journal article" date="2015" name="Nature">
        <title>Complex archaea that bridge the gap between prokaryotes and eukaryotes.</title>
        <authorList>
            <person name="Spang A."/>
            <person name="Saw J.H."/>
            <person name="Jorgensen S.L."/>
            <person name="Zaremba-Niedzwiedzka K."/>
            <person name="Martijn J."/>
            <person name="Lind A.E."/>
            <person name="van Eijk R."/>
            <person name="Schleper C."/>
            <person name="Guy L."/>
            <person name="Ettema T.J."/>
        </authorList>
    </citation>
    <scope>NUCLEOTIDE SEQUENCE</scope>
</reference>
<dbReference type="Pfam" id="PF01370">
    <property type="entry name" value="Epimerase"/>
    <property type="match status" value="1"/>
</dbReference>
<dbReference type="Gene3D" id="3.90.25.10">
    <property type="entry name" value="UDP-galactose 4-epimerase, domain 1"/>
    <property type="match status" value="1"/>
</dbReference>
<evidence type="ECO:0000256" key="2">
    <source>
        <dbReference type="ARBA" id="ARBA00023277"/>
    </source>
</evidence>
<dbReference type="SUPFAM" id="SSF51735">
    <property type="entry name" value="NAD(P)-binding Rossmann-fold domains"/>
    <property type="match status" value="1"/>
</dbReference>
<name>A0A0F9TTE9_9ZZZZ</name>
<feature type="domain" description="NAD-dependent epimerase/dehydratase" evidence="3">
    <location>
        <begin position="14"/>
        <end position="214"/>
    </location>
</feature>
<protein>
    <recommendedName>
        <fullName evidence="3">NAD-dependent epimerase/dehydratase domain-containing protein</fullName>
    </recommendedName>
</protein>
<gene>
    <name evidence="4" type="ORF">LCGC14_0691000</name>
</gene>
<dbReference type="PANTHER" id="PTHR43103:SF3">
    <property type="entry name" value="ADP-L-GLYCERO-D-MANNO-HEPTOSE-6-EPIMERASE"/>
    <property type="match status" value="1"/>
</dbReference>
<keyword evidence="1" id="KW-0521">NADP</keyword>
<dbReference type="AlphaFoldDB" id="A0A0F9TTE9"/>
<comment type="caution">
    <text evidence="4">The sequence shown here is derived from an EMBL/GenBank/DDBJ whole genome shotgun (WGS) entry which is preliminary data.</text>
</comment>
<proteinExistence type="predicted"/>
<keyword evidence="2" id="KW-0119">Carbohydrate metabolism</keyword>
<dbReference type="NCBIfam" id="NF043036">
    <property type="entry name" value="ErythonDh"/>
    <property type="match status" value="1"/>
</dbReference>
<sequence>MQAPHRKGIAGMNILIIGGGGVIGQKLALALARTGQVDGKPITKLTLADVVMPGGIDAPFEVQTQTCDIADPASVAKTITADTDLIFLLAAIVSAHAEEDFDAGMKINLFGTYNVLERCRALGTTPMVLLTSSIAVYGGEAKDPLGDHTYPNPQTSYGMQKAVGELLINDYTRKGYIDGRAFRLPTISVRPGRPNRAASSFMSSILREPLNGQEAICPVAGDFLHYYLSPRLCVENLIKGAELNGSDIGMNRVMQMPGKVWSINQLITAMTTVAGPGPAKLIRWDPQPEIERIVTGWRWDIHAEKAKRLGLKADRSFEDNIRYYLEDDRPGAS</sequence>
<dbReference type="GO" id="GO:0016491">
    <property type="term" value="F:oxidoreductase activity"/>
    <property type="evidence" value="ECO:0007669"/>
    <property type="project" value="InterPro"/>
</dbReference>
<evidence type="ECO:0000259" key="3">
    <source>
        <dbReference type="Pfam" id="PF01370"/>
    </source>
</evidence>
<dbReference type="Gene3D" id="3.40.50.720">
    <property type="entry name" value="NAD(P)-binding Rossmann-like Domain"/>
    <property type="match status" value="1"/>
</dbReference>
<dbReference type="EMBL" id="LAZR01001438">
    <property type="protein sequence ID" value="KKN44658.1"/>
    <property type="molecule type" value="Genomic_DNA"/>
</dbReference>
<dbReference type="InterPro" id="IPR036291">
    <property type="entry name" value="NAD(P)-bd_dom_sf"/>
</dbReference>
<evidence type="ECO:0000256" key="1">
    <source>
        <dbReference type="ARBA" id="ARBA00022857"/>
    </source>
</evidence>
<organism evidence="4">
    <name type="scientific">marine sediment metagenome</name>
    <dbReference type="NCBI Taxonomy" id="412755"/>
    <lineage>
        <taxon>unclassified sequences</taxon>
        <taxon>metagenomes</taxon>
        <taxon>ecological metagenomes</taxon>
    </lineage>
</organism>
<dbReference type="InterPro" id="IPR001509">
    <property type="entry name" value="Epimerase_deHydtase"/>
</dbReference>
<dbReference type="InterPro" id="IPR050005">
    <property type="entry name" value="DenD"/>
</dbReference>